<evidence type="ECO:0000313" key="12">
    <source>
        <dbReference type="Proteomes" id="UP000001036"/>
    </source>
</evidence>
<dbReference type="RefSeq" id="WP_012487551.1">
    <property type="nucleotide sequence ID" value="NC_010995.1"/>
</dbReference>
<keyword evidence="12" id="KW-1185">Reference proteome</keyword>
<evidence type="ECO:0000256" key="1">
    <source>
        <dbReference type="ARBA" id="ARBA00005322"/>
    </source>
</evidence>
<dbReference type="KEGG" id="cja:CJA_1936"/>
<dbReference type="STRING" id="498211.CJA_1936"/>
<keyword evidence="5" id="KW-0805">Transcription regulation</keyword>
<feature type="compositionally biased region" description="Polar residues" evidence="9">
    <location>
        <begin position="23"/>
        <end position="33"/>
    </location>
</feature>
<dbReference type="NCBIfam" id="TIGR03824">
    <property type="entry name" value="FlgM_jcvi"/>
    <property type="match status" value="1"/>
</dbReference>
<evidence type="ECO:0000313" key="11">
    <source>
        <dbReference type="EMBL" id="ACE83541.1"/>
    </source>
</evidence>
<keyword evidence="3" id="KW-0678">Repressor</keyword>
<feature type="domain" description="Anti-sigma-28 factor FlgM C-terminal" evidence="10">
    <location>
        <begin position="44"/>
        <end position="98"/>
    </location>
</feature>
<accession>B3PGT3</accession>
<organism evidence="11 12">
    <name type="scientific">Cellvibrio japonicus (strain Ueda107)</name>
    <name type="common">Pseudomonas fluorescens subsp. cellulosa</name>
    <dbReference type="NCBI Taxonomy" id="498211"/>
    <lineage>
        <taxon>Bacteria</taxon>
        <taxon>Pseudomonadati</taxon>
        <taxon>Pseudomonadota</taxon>
        <taxon>Gammaproteobacteria</taxon>
        <taxon>Cellvibrionales</taxon>
        <taxon>Cellvibrionaceae</taxon>
        <taxon>Cellvibrio</taxon>
    </lineage>
</organism>
<evidence type="ECO:0000256" key="2">
    <source>
        <dbReference type="ARBA" id="ARBA00017823"/>
    </source>
</evidence>
<comment type="function">
    <text evidence="7">Responsible for the coupling of flagellin expression to flagellar assembly by preventing expression of the flagellin genes when a component of the middle class of proteins is defective. It negatively regulates flagellar genes by inhibiting the activity of FliA by directly binding to FliA.</text>
</comment>
<feature type="region of interest" description="Disordered" evidence="9">
    <location>
        <begin position="1"/>
        <end position="43"/>
    </location>
</feature>
<comment type="similarity">
    <text evidence="1">Belongs to the FlgM family.</text>
</comment>
<proteinExistence type="inferred from homology"/>
<protein>
    <recommendedName>
        <fullName evidence="2">Negative regulator of flagellin synthesis</fullName>
    </recommendedName>
    <alternativeName>
        <fullName evidence="8">Anti-sigma-28 factor</fullName>
    </alternativeName>
</protein>
<gene>
    <name evidence="11" type="ordered locus">CJA_1936</name>
</gene>
<reference evidence="11 12" key="1">
    <citation type="journal article" date="2008" name="J. Bacteriol.">
        <title>Insights into plant cell wall degradation from the genome sequence of the soil bacterium Cellvibrio japonicus.</title>
        <authorList>
            <person name="Deboy R.T."/>
            <person name="Mongodin E.F."/>
            <person name="Fouts D.E."/>
            <person name="Tailford L.E."/>
            <person name="Khouri H."/>
            <person name="Emerson J.B."/>
            <person name="Mohamoud Y."/>
            <person name="Watkins K."/>
            <person name="Henrissat B."/>
            <person name="Gilbert H.J."/>
            <person name="Nelson K.E."/>
        </authorList>
    </citation>
    <scope>NUCLEOTIDE SEQUENCE [LARGE SCALE GENOMIC DNA]</scope>
    <source>
        <strain evidence="11 12">Ueda107</strain>
    </source>
</reference>
<evidence type="ECO:0000256" key="8">
    <source>
        <dbReference type="ARBA" id="ARBA00030117"/>
    </source>
</evidence>
<name>B3PGT3_CELJU</name>
<keyword evidence="11" id="KW-0966">Cell projection</keyword>
<evidence type="ECO:0000256" key="7">
    <source>
        <dbReference type="ARBA" id="ARBA00024739"/>
    </source>
</evidence>
<dbReference type="InterPro" id="IPR007412">
    <property type="entry name" value="FlgM"/>
</dbReference>
<dbReference type="OrthoDB" id="5298032at2"/>
<keyword evidence="11" id="KW-0282">Flagellum</keyword>
<evidence type="ECO:0000256" key="4">
    <source>
        <dbReference type="ARBA" id="ARBA00022795"/>
    </source>
</evidence>
<dbReference type="EMBL" id="CP000934">
    <property type="protein sequence ID" value="ACE83541.1"/>
    <property type="molecule type" value="Genomic_DNA"/>
</dbReference>
<dbReference type="AlphaFoldDB" id="B3PGT3"/>
<evidence type="ECO:0000259" key="10">
    <source>
        <dbReference type="Pfam" id="PF04316"/>
    </source>
</evidence>
<dbReference type="SUPFAM" id="SSF101498">
    <property type="entry name" value="Anti-sigma factor FlgM"/>
    <property type="match status" value="1"/>
</dbReference>
<dbReference type="Pfam" id="PF04316">
    <property type="entry name" value="FlgM"/>
    <property type="match status" value="1"/>
</dbReference>
<dbReference type="eggNOG" id="COG2747">
    <property type="taxonomic scope" value="Bacteria"/>
</dbReference>
<dbReference type="GO" id="GO:0045892">
    <property type="term" value="P:negative regulation of DNA-templated transcription"/>
    <property type="evidence" value="ECO:0007669"/>
    <property type="project" value="InterPro"/>
</dbReference>
<dbReference type="Proteomes" id="UP000001036">
    <property type="component" value="Chromosome"/>
</dbReference>
<evidence type="ECO:0000256" key="3">
    <source>
        <dbReference type="ARBA" id="ARBA00022491"/>
    </source>
</evidence>
<evidence type="ECO:0000256" key="5">
    <source>
        <dbReference type="ARBA" id="ARBA00023015"/>
    </source>
</evidence>
<keyword evidence="11" id="KW-0969">Cilium</keyword>
<dbReference type="HOGENOM" id="CLU_149304_0_2_6"/>
<keyword evidence="6" id="KW-0804">Transcription</keyword>
<sequence>MNFDTNNSIGALGSKTTRGKVSAPTTEGKSTTPEKAAARTDIGDQVVLSQEAQSAGRLQAKINSLPDANLERVAEIRRAIAEGRFEINPERIAENMLNQEDLLN</sequence>
<dbReference type="InterPro" id="IPR031316">
    <property type="entry name" value="FlgM_C"/>
</dbReference>
<dbReference type="GO" id="GO:0044781">
    <property type="term" value="P:bacterial-type flagellum organization"/>
    <property type="evidence" value="ECO:0007669"/>
    <property type="project" value="UniProtKB-KW"/>
</dbReference>
<keyword evidence="4" id="KW-1005">Bacterial flagellum biogenesis</keyword>
<dbReference type="InterPro" id="IPR035890">
    <property type="entry name" value="Anti-sigma-28_factor_FlgM_sf"/>
</dbReference>
<evidence type="ECO:0000256" key="6">
    <source>
        <dbReference type="ARBA" id="ARBA00023163"/>
    </source>
</evidence>
<evidence type="ECO:0000256" key="9">
    <source>
        <dbReference type="SAM" id="MobiDB-lite"/>
    </source>
</evidence>